<comment type="caution">
    <text evidence="2">The sequence shown here is derived from an EMBL/GenBank/DDBJ whole genome shotgun (WGS) entry which is preliminary data.</text>
</comment>
<sequence>MQKIIDFPDVASSGRATGRPALPVGNLPGYPSQPPSIEPIYAVVDSLSRTLESIKAMCATTPNGPIREKLEIERTNLVIGLFVARIASMRVSSNDSASAVLAEPEFPLARRG</sequence>
<dbReference type="OrthoDB" id="8235776at2"/>
<gene>
    <name evidence="2" type="ORF">CQ14_05660</name>
</gene>
<evidence type="ECO:0000256" key="1">
    <source>
        <dbReference type="SAM" id="MobiDB-lite"/>
    </source>
</evidence>
<protein>
    <submittedName>
        <fullName evidence="2">Uncharacterized protein</fullName>
    </submittedName>
</protein>
<evidence type="ECO:0000313" key="3">
    <source>
        <dbReference type="Proteomes" id="UP000051660"/>
    </source>
</evidence>
<organism evidence="2 3">
    <name type="scientific">Bradyrhizobium lablabi</name>
    <dbReference type="NCBI Taxonomy" id="722472"/>
    <lineage>
        <taxon>Bacteria</taxon>
        <taxon>Pseudomonadati</taxon>
        <taxon>Pseudomonadota</taxon>
        <taxon>Alphaproteobacteria</taxon>
        <taxon>Hyphomicrobiales</taxon>
        <taxon>Nitrobacteraceae</taxon>
        <taxon>Bradyrhizobium</taxon>
    </lineage>
</organism>
<dbReference type="AlphaFoldDB" id="A0A0R3MXR8"/>
<reference evidence="2 3" key="1">
    <citation type="submission" date="2014-03" db="EMBL/GenBank/DDBJ databases">
        <title>Bradyrhizobium valentinum sp. nov., isolated from effective nodules of Lupinus mariae-josephae, a lupine endemic of basic-lime soils in Eastern Spain.</title>
        <authorList>
            <person name="Duran D."/>
            <person name="Rey L."/>
            <person name="Navarro A."/>
            <person name="Busquets A."/>
            <person name="Imperial J."/>
            <person name="Ruiz-Argueso T."/>
        </authorList>
    </citation>
    <scope>NUCLEOTIDE SEQUENCE [LARGE SCALE GENOMIC DNA]</scope>
    <source>
        <strain evidence="2 3">CCBAU 23086</strain>
    </source>
</reference>
<dbReference type="EMBL" id="LLYB01000060">
    <property type="protein sequence ID" value="KRR24823.1"/>
    <property type="molecule type" value="Genomic_DNA"/>
</dbReference>
<feature type="region of interest" description="Disordered" evidence="1">
    <location>
        <begin position="1"/>
        <end position="33"/>
    </location>
</feature>
<proteinExistence type="predicted"/>
<accession>A0A0R3MXR8</accession>
<dbReference type="RefSeq" id="WP_057858401.1">
    <property type="nucleotide sequence ID" value="NZ_LLYB01000060.1"/>
</dbReference>
<evidence type="ECO:0000313" key="2">
    <source>
        <dbReference type="EMBL" id="KRR24823.1"/>
    </source>
</evidence>
<dbReference type="Proteomes" id="UP000051660">
    <property type="component" value="Unassembled WGS sequence"/>
</dbReference>
<name>A0A0R3MXR8_9BRAD</name>